<dbReference type="InterPro" id="IPR033336">
    <property type="entry name" value="SAXO1/2"/>
</dbReference>
<organism evidence="3">
    <name type="scientific">Lygus hesperus</name>
    <name type="common">Western plant bug</name>
    <dbReference type="NCBI Taxonomy" id="30085"/>
    <lineage>
        <taxon>Eukaryota</taxon>
        <taxon>Metazoa</taxon>
        <taxon>Ecdysozoa</taxon>
        <taxon>Arthropoda</taxon>
        <taxon>Hexapoda</taxon>
        <taxon>Insecta</taxon>
        <taxon>Pterygota</taxon>
        <taxon>Neoptera</taxon>
        <taxon>Paraneoptera</taxon>
        <taxon>Hemiptera</taxon>
        <taxon>Heteroptera</taxon>
        <taxon>Panheteroptera</taxon>
        <taxon>Cimicomorpha</taxon>
        <taxon>Miridae</taxon>
        <taxon>Mirini</taxon>
        <taxon>Lygus</taxon>
    </lineage>
</organism>
<feature type="non-terminal residue" evidence="3">
    <location>
        <position position="851"/>
    </location>
</feature>
<reference evidence="3" key="1">
    <citation type="journal article" date="2014" name="PLoS ONE">
        <title>Transcriptome-Based Identification of ABC Transporters in the Western Tarnished Plant Bug Lygus hesperus.</title>
        <authorList>
            <person name="Hull J.J."/>
            <person name="Chaney K."/>
            <person name="Geib S.M."/>
            <person name="Fabrick J.A."/>
            <person name="Brent C.S."/>
            <person name="Walsh D."/>
            <person name="Lavine L.C."/>
        </authorList>
    </citation>
    <scope>NUCLEOTIDE SEQUENCE</scope>
</reference>
<feature type="compositionally biased region" description="Basic and acidic residues" evidence="2">
    <location>
        <begin position="794"/>
        <end position="814"/>
    </location>
</feature>
<dbReference type="PANTHER" id="PTHR31516:SF16">
    <property type="entry name" value="TITIN"/>
    <property type="match status" value="1"/>
</dbReference>
<keyword evidence="3" id="KW-0648">Protein biosynthesis</keyword>
<dbReference type="GO" id="GO:0008017">
    <property type="term" value="F:microtubule binding"/>
    <property type="evidence" value="ECO:0007669"/>
    <property type="project" value="InterPro"/>
</dbReference>
<sequence length="851" mass="96424">MPKKPDDAPGKPGSPDKKTPGDNRSDDRLSHTQPRRPTDDDEPSDVVRIVGGKIIQPKTQHDQPAGINTVRDKPEQVPKKPHDAPGKPVSPDKKTPGDERSDDKLSHTQPRKPTDDEPRDGVRMVGGKIIQPKTHHAQPAGRTTMEENKEPVTSNLMRMEKTVDINDTRYKSTRIVAGKIIREEVVHDKPAGYNPVNNNEKQQTYLREASKPKPKEDKPTEPTERKPKEKSDIKPRDIPKTPGEKSKKPNDETDDVRYTTGRTSTSQQFIDSESHTEHFTIIDGRLVKSTSPKEPSEPRKKPDDTEHFSIIDGRLVKTTGPKESEPQETPKRRPGDEPRKPFRPDDQLAPVGKPYEPTTEQVEGIKTGTDKFSSTSTTRIQSSSSQVKSSTTQVKTSTTQHIKMVGGKIVKTVQEYSTAPEQKEPLEIVEYYESPKITTENSDFHTSTSRTEVIGGKVVETETTLIRSSSPEKKPKEIVTTEKKPDDKRPKRPDDTTRTMNDKITKTINESRSSTVVDHTAVVSETIDRKTTTVDDTRKETKVTKKPEKPEKPTEQCICEICTCGRHSCRHTPYSEGPILPKDDVPLPLSQTKEAFHPYKPDEVERPKIRRLHTQLELPAAPLDAKTSYDEQFDRKQPVPRPERHKVEDNLHLEGEFDRPKPEAFKPAERSKIVKHPDNLKPEGDFERPKPEGYKPGERAPVVKRPDNLKPEGDFERPKPDGYKPGERAPIIKHPDNLKPEGDFEKRKPDEYRPGDRAPIVKYPDNIKLEGDFDTPEKPWWAPAELRKPIKPSDNLKPEGDFERPKPEGYRPGDRAPIVKHPDNLKPEGDFDRPERRKVGPGERQKPFKPS</sequence>
<feature type="compositionally biased region" description="Basic and acidic residues" evidence="2">
    <location>
        <begin position="765"/>
        <end position="777"/>
    </location>
</feature>
<feature type="region of interest" description="Disordered" evidence="2">
    <location>
        <begin position="531"/>
        <end position="550"/>
    </location>
</feature>
<protein>
    <submittedName>
        <fullName evidence="3">Translation initiation factor IF-2</fullName>
    </submittedName>
</protein>
<keyword evidence="3" id="KW-0396">Initiation factor</keyword>
<feature type="compositionally biased region" description="Basic and acidic residues" evidence="2">
    <location>
        <begin position="180"/>
        <end position="190"/>
    </location>
</feature>
<dbReference type="GO" id="GO:0003743">
    <property type="term" value="F:translation initiation factor activity"/>
    <property type="evidence" value="ECO:0007669"/>
    <property type="project" value="UniProtKB-KW"/>
</dbReference>
<evidence type="ECO:0000256" key="1">
    <source>
        <dbReference type="ARBA" id="ARBA00008738"/>
    </source>
</evidence>
<dbReference type="PANTHER" id="PTHR31516">
    <property type="entry name" value="STABILIZER OF AXONEMAL MICROTUBULES 2"/>
    <property type="match status" value="1"/>
</dbReference>
<name>A0A0A9XNX3_LYGHE</name>
<feature type="compositionally biased region" description="Basic and acidic residues" evidence="2">
    <location>
        <begin position="470"/>
        <end position="505"/>
    </location>
</feature>
<feature type="compositionally biased region" description="Polar residues" evidence="2">
    <location>
        <begin position="506"/>
        <end position="517"/>
    </location>
</feature>
<feature type="region of interest" description="Disordered" evidence="2">
    <location>
        <begin position="462"/>
        <end position="520"/>
    </location>
</feature>
<proteinExistence type="inferred from homology"/>
<feature type="compositionally biased region" description="Basic and acidic residues" evidence="2">
    <location>
        <begin position="627"/>
        <end position="698"/>
    </location>
</feature>
<evidence type="ECO:0000313" key="3">
    <source>
        <dbReference type="EMBL" id="JAG21346.1"/>
    </source>
</evidence>
<feature type="compositionally biased region" description="Basic and acidic residues" evidence="2">
    <location>
        <begin position="294"/>
        <end position="309"/>
    </location>
</feature>
<comment type="similarity">
    <text evidence="1">Belongs to the FAM154 family.</text>
</comment>
<feature type="compositionally biased region" description="Basic and acidic residues" evidence="2">
    <location>
        <begin position="1"/>
        <end position="30"/>
    </location>
</feature>
<feature type="compositionally biased region" description="Basic and acidic residues" evidence="2">
    <location>
        <begin position="704"/>
        <end position="727"/>
    </location>
</feature>
<dbReference type="GO" id="GO:0005879">
    <property type="term" value="C:axonemal microtubule"/>
    <property type="evidence" value="ECO:0007669"/>
    <property type="project" value="TreeGrafter"/>
</dbReference>
<dbReference type="GO" id="GO:0036064">
    <property type="term" value="C:ciliary basal body"/>
    <property type="evidence" value="ECO:0007669"/>
    <property type="project" value="TreeGrafter"/>
</dbReference>
<dbReference type="GO" id="GO:0036126">
    <property type="term" value="C:sperm flagellum"/>
    <property type="evidence" value="ECO:0007669"/>
    <property type="project" value="TreeGrafter"/>
</dbReference>
<feature type="compositionally biased region" description="Basic and acidic residues" evidence="2">
    <location>
        <begin position="820"/>
        <end position="851"/>
    </location>
</feature>
<dbReference type="GO" id="GO:0005814">
    <property type="term" value="C:centriole"/>
    <property type="evidence" value="ECO:0007669"/>
    <property type="project" value="TreeGrafter"/>
</dbReference>
<reference evidence="3" key="2">
    <citation type="submission" date="2014-07" db="EMBL/GenBank/DDBJ databases">
        <authorList>
            <person name="Hull J."/>
        </authorList>
    </citation>
    <scope>NUCLEOTIDE SEQUENCE</scope>
</reference>
<feature type="compositionally biased region" description="Low complexity" evidence="2">
    <location>
        <begin position="373"/>
        <end position="400"/>
    </location>
</feature>
<feature type="compositionally biased region" description="Polar residues" evidence="2">
    <location>
        <begin position="195"/>
        <end position="205"/>
    </location>
</feature>
<feature type="compositionally biased region" description="Basic and acidic residues" evidence="2">
    <location>
        <begin position="733"/>
        <end position="756"/>
    </location>
</feature>
<feature type="region of interest" description="Disordered" evidence="2">
    <location>
        <begin position="180"/>
        <end position="400"/>
    </location>
</feature>
<feature type="compositionally biased region" description="Basic and acidic residues" evidence="2">
    <location>
        <begin position="70"/>
        <end position="122"/>
    </location>
</feature>
<gene>
    <name evidence="3" type="primary">infB_103</name>
    <name evidence="3" type="ORF">CM83_48424</name>
</gene>
<dbReference type="EMBL" id="GBHO01022258">
    <property type="protein sequence ID" value="JAG21346.1"/>
    <property type="molecule type" value="Transcribed_RNA"/>
</dbReference>
<evidence type="ECO:0000256" key="2">
    <source>
        <dbReference type="SAM" id="MobiDB-lite"/>
    </source>
</evidence>
<feature type="region of interest" description="Disordered" evidence="2">
    <location>
        <begin position="1"/>
        <end position="160"/>
    </location>
</feature>
<feature type="compositionally biased region" description="Basic and acidic residues" evidence="2">
    <location>
        <begin position="208"/>
        <end position="257"/>
    </location>
</feature>
<feature type="region of interest" description="Disordered" evidence="2">
    <location>
        <begin position="615"/>
        <end position="851"/>
    </location>
</feature>
<feature type="compositionally biased region" description="Polar residues" evidence="2">
    <location>
        <begin position="260"/>
        <end position="271"/>
    </location>
</feature>
<dbReference type="AlphaFoldDB" id="A0A0A9XNX3"/>
<accession>A0A0A9XNX3</accession>
<feature type="compositionally biased region" description="Basic and acidic residues" evidence="2">
    <location>
        <begin position="320"/>
        <end position="346"/>
    </location>
</feature>